<dbReference type="PRINTS" id="PR00704">
    <property type="entry name" value="CALPAIN"/>
</dbReference>
<proteinExistence type="inferred from homology"/>
<feature type="region of interest" description="Disordered" evidence="7">
    <location>
        <begin position="586"/>
        <end position="784"/>
    </location>
</feature>
<comment type="similarity">
    <text evidence="1">Belongs to the peptidase C2 family.</text>
</comment>
<dbReference type="InParanoid" id="A0A2J6SIS3"/>
<accession>A0A2J6SIS3</accession>
<feature type="compositionally biased region" description="Basic residues" evidence="7">
    <location>
        <begin position="617"/>
        <end position="645"/>
    </location>
</feature>
<name>A0A2J6SIS3_9HELO</name>
<sequence>MSQLGDKISGSGSDAGRVKSAKDVILKLADPPPKKVKHQSPQDAIDEFWKKFDTKTPGIASTVIPKNLLAKKASEKSPKGLVKGRNAAASYEEAAAICKEKVEKIVHECHRTNTKYLDPHFDIETDLDWDKDCLTQLKSSDEEPKSSAIPESVKRVGDIFEDPKFFVEGASANDVRQGNDGDCWFLAALCALANKPDLIEKVCVARDEKVGAYGFVFHRDGEWVSEIIDDKLYLIKPDYDASWLERMMLDGHHRINSEEEYRKLYQTGSSALFFAQCQDPNESWLPLMEKAYAKAHGDYSAIEGGYAGEGVEDLTGGVTTELFITDILDKDYFWKEELLKVNEEFLFGCWAYQRGYGSRKGIVEGHAYSVMKAVEVDGQRLVLLRNPWGEVEWKGPWSDGSKEWTPEWMQKLDHRFGDDGVFWMSYDDLMKKYQLFDRTKLFSDEWKVTQQWTTVTVPWNVDYNDTKFTFTLEKKSSVTIVLSQLDSRYFRGLEGQYTFGLSFRVHKAGEQTYLVRSCNRYNMSRSTTAELELDPGEYNVLMKIEARRSEDRWPIEKVVRENAKERRGKLVRIGLSYDMAHAKGHITETEEEKAGKKKVEAAKKTKLMKETKEKLMKEKKKRKHNENKEKRKQRAAKAKRQAKAKAKAEKKAQKEKEAKPEVKDEPKVAEPGNESASVDAPAEPAKSTNTPEPAKPDTTATPAGPPQTLEIRAKGPNPSAPPPTVGFPDDEDDDDDSDIHSDVSDISDGEIEDYLAEQKLAAEQAIPPPPPPEPEEEEDEFEADPWNAVVVVGLRVYSKENGVSVKVVRPRDWEDGEGKLDVDDSAADATKDIDGVGVAVEKVEADNTVVDKKEDNTEK</sequence>
<dbReference type="InterPro" id="IPR038765">
    <property type="entry name" value="Papain-like_cys_pep_sf"/>
</dbReference>
<evidence type="ECO:0000256" key="1">
    <source>
        <dbReference type="ARBA" id="ARBA00007623"/>
    </source>
</evidence>
<evidence type="ECO:0000313" key="9">
    <source>
        <dbReference type="EMBL" id="PMD50666.1"/>
    </source>
</evidence>
<evidence type="ECO:0000256" key="5">
    <source>
        <dbReference type="PIRSR" id="PIRSR622684-1"/>
    </source>
</evidence>
<dbReference type="GO" id="GO:0004198">
    <property type="term" value="F:calcium-dependent cysteine-type endopeptidase activity"/>
    <property type="evidence" value="ECO:0007669"/>
    <property type="project" value="InterPro"/>
</dbReference>
<evidence type="ECO:0000256" key="3">
    <source>
        <dbReference type="ARBA" id="ARBA00022801"/>
    </source>
</evidence>
<protein>
    <submittedName>
        <fullName evidence="9">Cysteine proteinase</fullName>
    </submittedName>
</protein>
<dbReference type="SUPFAM" id="SSF54001">
    <property type="entry name" value="Cysteine proteinases"/>
    <property type="match status" value="1"/>
</dbReference>
<dbReference type="FunFam" id="3.90.70.10:FF:000072">
    <property type="entry name" value="Cysteine proteinase"/>
    <property type="match status" value="1"/>
</dbReference>
<dbReference type="PANTHER" id="PTHR10183:SF379">
    <property type="entry name" value="CALPAIN-5"/>
    <property type="match status" value="1"/>
</dbReference>
<feature type="compositionally biased region" description="Basic and acidic residues" evidence="7">
    <location>
        <begin position="646"/>
        <end position="668"/>
    </location>
</feature>
<dbReference type="InterPro" id="IPR022684">
    <property type="entry name" value="Calpain_cysteine_protease"/>
</dbReference>
<dbReference type="AlphaFoldDB" id="A0A2J6SIS3"/>
<evidence type="ECO:0000313" key="10">
    <source>
        <dbReference type="Proteomes" id="UP000235371"/>
    </source>
</evidence>
<evidence type="ECO:0000256" key="4">
    <source>
        <dbReference type="ARBA" id="ARBA00022807"/>
    </source>
</evidence>
<dbReference type="OrthoDB" id="424753at2759"/>
<dbReference type="CDD" id="cd00044">
    <property type="entry name" value="CysPc"/>
    <property type="match status" value="1"/>
</dbReference>
<dbReference type="GO" id="GO:0006508">
    <property type="term" value="P:proteolysis"/>
    <property type="evidence" value="ECO:0007669"/>
    <property type="project" value="UniProtKB-KW"/>
</dbReference>
<dbReference type="Proteomes" id="UP000235371">
    <property type="component" value="Unassembled WGS sequence"/>
</dbReference>
<dbReference type="RefSeq" id="XP_024727570.1">
    <property type="nucleotide sequence ID" value="XM_024877520.1"/>
</dbReference>
<dbReference type="PANTHER" id="PTHR10183">
    <property type="entry name" value="CALPAIN"/>
    <property type="match status" value="1"/>
</dbReference>
<keyword evidence="4 6" id="KW-0788">Thiol protease</keyword>
<feature type="compositionally biased region" description="Acidic residues" evidence="7">
    <location>
        <begin position="773"/>
        <end position="783"/>
    </location>
</feature>
<dbReference type="PROSITE" id="PS50203">
    <property type="entry name" value="CALPAIN_CAT"/>
    <property type="match status" value="1"/>
</dbReference>
<gene>
    <name evidence="9" type="ORF">K444DRAFT_576330</name>
</gene>
<dbReference type="EMBL" id="KZ613913">
    <property type="protein sequence ID" value="PMD50666.1"/>
    <property type="molecule type" value="Genomic_DNA"/>
</dbReference>
<dbReference type="GeneID" id="36585597"/>
<dbReference type="InterPro" id="IPR001300">
    <property type="entry name" value="Peptidase_C2_calpain_cat"/>
</dbReference>
<keyword evidence="3 6" id="KW-0378">Hydrolase</keyword>
<evidence type="ECO:0000259" key="8">
    <source>
        <dbReference type="PROSITE" id="PS50203"/>
    </source>
</evidence>
<dbReference type="Gene3D" id="3.90.70.10">
    <property type="entry name" value="Cysteine proteinases"/>
    <property type="match status" value="1"/>
</dbReference>
<feature type="domain" description="Calpain catalytic" evidence="8">
    <location>
        <begin position="154"/>
        <end position="442"/>
    </location>
</feature>
<dbReference type="Pfam" id="PF00648">
    <property type="entry name" value="Peptidase_C2"/>
    <property type="match status" value="2"/>
</dbReference>
<evidence type="ECO:0000256" key="2">
    <source>
        <dbReference type="ARBA" id="ARBA00022670"/>
    </source>
</evidence>
<keyword evidence="2 6" id="KW-0645">Protease</keyword>
<organism evidence="9 10">
    <name type="scientific">Hyaloscypha bicolor E</name>
    <dbReference type="NCBI Taxonomy" id="1095630"/>
    <lineage>
        <taxon>Eukaryota</taxon>
        <taxon>Fungi</taxon>
        <taxon>Dikarya</taxon>
        <taxon>Ascomycota</taxon>
        <taxon>Pezizomycotina</taxon>
        <taxon>Leotiomycetes</taxon>
        <taxon>Helotiales</taxon>
        <taxon>Hyaloscyphaceae</taxon>
        <taxon>Hyaloscypha</taxon>
        <taxon>Hyaloscypha bicolor</taxon>
    </lineage>
</organism>
<keyword evidence="10" id="KW-1185">Reference proteome</keyword>
<feature type="active site" evidence="5 6">
    <location>
        <position position="366"/>
    </location>
</feature>
<feature type="active site" evidence="5 6">
    <location>
        <position position="183"/>
    </location>
</feature>
<dbReference type="SMART" id="SM00230">
    <property type="entry name" value="CysPc"/>
    <property type="match status" value="1"/>
</dbReference>
<evidence type="ECO:0000256" key="6">
    <source>
        <dbReference type="PROSITE-ProRule" id="PRU00239"/>
    </source>
</evidence>
<feature type="compositionally biased region" description="Basic and acidic residues" evidence="7">
    <location>
        <begin position="586"/>
        <end position="616"/>
    </location>
</feature>
<feature type="compositionally biased region" description="Acidic residues" evidence="7">
    <location>
        <begin position="745"/>
        <end position="755"/>
    </location>
</feature>
<feature type="compositionally biased region" description="Acidic residues" evidence="7">
    <location>
        <begin position="728"/>
        <end position="737"/>
    </location>
</feature>
<evidence type="ECO:0000256" key="7">
    <source>
        <dbReference type="SAM" id="MobiDB-lite"/>
    </source>
</evidence>
<dbReference type="STRING" id="1095630.A0A2J6SIS3"/>
<reference evidence="9 10" key="1">
    <citation type="submission" date="2016-04" db="EMBL/GenBank/DDBJ databases">
        <title>A degradative enzymes factory behind the ericoid mycorrhizal symbiosis.</title>
        <authorList>
            <consortium name="DOE Joint Genome Institute"/>
            <person name="Martino E."/>
            <person name="Morin E."/>
            <person name="Grelet G."/>
            <person name="Kuo A."/>
            <person name="Kohler A."/>
            <person name="Daghino S."/>
            <person name="Barry K."/>
            <person name="Choi C."/>
            <person name="Cichocki N."/>
            <person name="Clum A."/>
            <person name="Copeland A."/>
            <person name="Hainaut M."/>
            <person name="Haridas S."/>
            <person name="Labutti K."/>
            <person name="Lindquist E."/>
            <person name="Lipzen A."/>
            <person name="Khouja H.-R."/>
            <person name="Murat C."/>
            <person name="Ohm R."/>
            <person name="Olson A."/>
            <person name="Spatafora J."/>
            <person name="Veneault-Fourrey C."/>
            <person name="Henrissat B."/>
            <person name="Grigoriev I."/>
            <person name="Martin F."/>
            <person name="Perotto S."/>
        </authorList>
    </citation>
    <scope>NUCLEOTIDE SEQUENCE [LARGE SCALE GENOMIC DNA]</scope>
    <source>
        <strain evidence="9 10">E</strain>
    </source>
</reference>
<feature type="active site" evidence="5 6">
    <location>
        <position position="386"/>
    </location>
</feature>